<dbReference type="Proteomes" id="UP001596104">
    <property type="component" value="Unassembled WGS sequence"/>
</dbReference>
<proteinExistence type="predicted"/>
<dbReference type="RefSeq" id="WP_377010295.1">
    <property type="nucleotide sequence ID" value="NZ_JBHSLV010000033.1"/>
</dbReference>
<name>A0ABW0HC21_9HYPH</name>
<organism evidence="1 2">
    <name type="scientific">Bosea vestrisii</name>
    <dbReference type="NCBI Taxonomy" id="151416"/>
    <lineage>
        <taxon>Bacteria</taxon>
        <taxon>Pseudomonadati</taxon>
        <taxon>Pseudomonadota</taxon>
        <taxon>Alphaproteobacteria</taxon>
        <taxon>Hyphomicrobiales</taxon>
        <taxon>Boseaceae</taxon>
        <taxon>Bosea</taxon>
    </lineage>
</organism>
<keyword evidence="2" id="KW-1185">Reference proteome</keyword>
<accession>A0ABW0HC21</accession>
<evidence type="ECO:0000313" key="2">
    <source>
        <dbReference type="Proteomes" id="UP001596104"/>
    </source>
</evidence>
<gene>
    <name evidence="1" type="ORF">ACFPPC_19225</name>
</gene>
<dbReference type="EMBL" id="JBHSLV010000033">
    <property type="protein sequence ID" value="MFC5394773.1"/>
    <property type="molecule type" value="Genomic_DNA"/>
</dbReference>
<protein>
    <submittedName>
        <fullName evidence="1">Uncharacterized protein</fullName>
    </submittedName>
</protein>
<sequence>MRRLVIVAIVAGLGGLAVLLAVLVLSGFADVPCQDGRWEAAKKTCIPD</sequence>
<comment type="caution">
    <text evidence="1">The sequence shown here is derived from an EMBL/GenBank/DDBJ whole genome shotgun (WGS) entry which is preliminary data.</text>
</comment>
<reference evidence="2" key="1">
    <citation type="journal article" date="2019" name="Int. J. Syst. Evol. Microbiol.">
        <title>The Global Catalogue of Microorganisms (GCM) 10K type strain sequencing project: providing services to taxonomists for standard genome sequencing and annotation.</title>
        <authorList>
            <consortium name="The Broad Institute Genomics Platform"/>
            <consortium name="The Broad Institute Genome Sequencing Center for Infectious Disease"/>
            <person name="Wu L."/>
            <person name="Ma J."/>
        </authorList>
    </citation>
    <scope>NUCLEOTIDE SEQUENCE [LARGE SCALE GENOMIC DNA]</scope>
    <source>
        <strain evidence="2">CGMCC 1.16326</strain>
    </source>
</reference>
<evidence type="ECO:0000313" key="1">
    <source>
        <dbReference type="EMBL" id="MFC5394773.1"/>
    </source>
</evidence>